<reference evidence="2" key="1">
    <citation type="journal article" date="2019" name="Int. J. Syst. Evol. Microbiol.">
        <title>The Global Catalogue of Microorganisms (GCM) 10K type strain sequencing project: providing services to taxonomists for standard genome sequencing and annotation.</title>
        <authorList>
            <consortium name="The Broad Institute Genomics Platform"/>
            <consortium name="The Broad Institute Genome Sequencing Center for Infectious Disease"/>
            <person name="Wu L."/>
            <person name="Ma J."/>
        </authorList>
    </citation>
    <scope>NUCLEOTIDE SEQUENCE [LARGE SCALE GENOMIC DNA]</scope>
    <source>
        <strain evidence="2">CCUG 73951</strain>
    </source>
</reference>
<sequence length="206" mass="24278">MEFYGPAAYENNNFFQNYLRRRNRKESPNNAIEKPIIFELIKDIKNKHILDLGCGDGRFGIELIEEGCQTFRGIDGSLNMIEEASNNLNGTNSILENKRLEEWRSDGKKYDIIVSRMVLHYIETLPLLSNEINRAMKKDGMFVFSVQHPTLTASTKSANENTQRTDWVVDDYFLRGKREETWMGKKVIKFHRPFEDYFQMLCKNWF</sequence>
<dbReference type="Proteomes" id="UP001596494">
    <property type="component" value="Unassembled WGS sequence"/>
</dbReference>
<keyword evidence="1" id="KW-0808">Transferase</keyword>
<dbReference type="GO" id="GO:0032259">
    <property type="term" value="P:methylation"/>
    <property type="evidence" value="ECO:0007669"/>
    <property type="project" value="UniProtKB-KW"/>
</dbReference>
<dbReference type="Gene3D" id="3.40.50.150">
    <property type="entry name" value="Vaccinia Virus protein VP39"/>
    <property type="match status" value="1"/>
</dbReference>
<keyword evidence="1" id="KW-0489">Methyltransferase</keyword>
<dbReference type="GO" id="GO:0008168">
    <property type="term" value="F:methyltransferase activity"/>
    <property type="evidence" value="ECO:0007669"/>
    <property type="project" value="UniProtKB-KW"/>
</dbReference>
<protein>
    <submittedName>
        <fullName evidence="1">Class I SAM-dependent DNA methyltransferase</fullName>
    </submittedName>
</protein>
<dbReference type="EMBL" id="JBHTBY010000004">
    <property type="protein sequence ID" value="MFC7320214.1"/>
    <property type="molecule type" value="Genomic_DNA"/>
</dbReference>
<dbReference type="RefSeq" id="WP_289217109.1">
    <property type="nucleotide sequence ID" value="NZ_JAPVRC010000012.1"/>
</dbReference>
<gene>
    <name evidence="1" type="ORF">ACFQMN_04940</name>
</gene>
<evidence type="ECO:0000313" key="1">
    <source>
        <dbReference type="EMBL" id="MFC7320214.1"/>
    </source>
</evidence>
<dbReference type="CDD" id="cd02440">
    <property type="entry name" value="AdoMet_MTases"/>
    <property type="match status" value="1"/>
</dbReference>
<evidence type="ECO:0000313" key="2">
    <source>
        <dbReference type="Proteomes" id="UP001596494"/>
    </source>
</evidence>
<proteinExistence type="predicted"/>
<keyword evidence="2" id="KW-1185">Reference proteome</keyword>
<dbReference type="Pfam" id="PF13489">
    <property type="entry name" value="Methyltransf_23"/>
    <property type="match status" value="1"/>
</dbReference>
<name>A0ABW2K0E3_9BACI</name>
<dbReference type="SUPFAM" id="SSF53335">
    <property type="entry name" value="S-adenosyl-L-methionine-dependent methyltransferases"/>
    <property type="match status" value="1"/>
</dbReference>
<accession>A0ABW2K0E3</accession>
<comment type="caution">
    <text evidence="1">The sequence shown here is derived from an EMBL/GenBank/DDBJ whole genome shotgun (WGS) entry which is preliminary data.</text>
</comment>
<organism evidence="1 2">
    <name type="scientific">Halobacillus campisalis</name>
    <dbReference type="NCBI Taxonomy" id="435909"/>
    <lineage>
        <taxon>Bacteria</taxon>
        <taxon>Bacillati</taxon>
        <taxon>Bacillota</taxon>
        <taxon>Bacilli</taxon>
        <taxon>Bacillales</taxon>
        <taxon>Bacillaceae</taxon>
        <taxon>Halobacillus</taxon>
    </lineage>
</organism>
<dbReference type="InterPro" id="IPR029063">
    <property type="entry name" value="SAM-dependent_MTases_sf"/>
</dbReference>
<dbReference type="PANTHER" id="PTHR43861">
    <property type="entry name" value="TRANS-ACONITATE 2-METHYLTRANSFERASE-RELATED"/>
    <property type="match status" value="1"/>
</dbReference>